<name>A0A317SQR6_9PEZI</name>
<reference evidence="1 2" key="1">
    <citation type="submission" date="2018-03" db="EMBL/GenBank/DDBJ databases">
        <title>Genomes of Pezizomycetes fungi and the evolution of truffles.</title>
        <authorList>
            <person name="Murat C."/>
            <person name="Payen T."/>
            <person name="Noel B."/>
            <person name="Kuo A."/>
            <person name="Martin F.M."/>
        </authorList>
    </citation>
    <scope>NUCLEOTIDE SEQUENCE [LARGE SCALE GENOMIC DNA]</scope>
    <source>
        <strain evidence="1">091103-1</strain>
    </source>
</reference>
<accession>A0A317SQR6</accession>
<sequence length="145" mass="15550">MRSSFYRPCLQRWSGRRGSQWDSVHIIDQLVVGMDGPGSAGSGEGSMVPTATGTVKRGGKTTPWDWHDVAPLGAAGVDTAVFSMGVVEGIQWTGSYAISPYSEIGLQEVGVKNGDLTGVTDCRQHELIPAVVVWGEDLYGETMNY</sequence>
<dbReference type="Proteomes" id="UP000246991">
    <property type="component" value="Unassembled WGS sequence"/>
</dbReference>
<proteinExistence type="predicted"/>
<organism evidence="1 2">
    <name type="scientific">Tuber magnatum</name>
    <name type="common">white Piedmont truffle</name>
    <dbReference type="NCBI Taxonomy" id="42249"/>
    <lineage>
        <taxon>Eukaryota</taxon>
        <taxon>Fungi</taxon>
        <taxon>Dikarya</taxon>
        <taxon>Ascomycota</taxon>
        <taxon>Pezizomycotina</taxon>
        <taxon>Pezizomycetes</taxon>
        <taxon>Pezizales</taxon>
        <taxon>Tuberaceae</taxon>
        <taxon>Tuber</taxon>
    </lineage>
</organism>
<comment type="caution">
    <text evidence="1">The sequence shown here is derived from an EMBL/GenBank/DDBJ whole genome shotgun (WGS) entry which is preliminary data.</text>
</comment>
<protein>
    <submittedName>
        <fullName evidence="1">Uncharacterized protein</fullName>
    </submittedName>
</protein>
<dbReference type="EMBL" id="PYWC01000042">
    <property type="protein sequence ID" value="PWW75746.1"/>
    <property type="molecule type" value="Genomic_DNA"/>
</dbReference>
<dbReference type="AlphaFoldDB" id="A0A317SQR6"/>
<gene>
    <name evidence="1" type="ORF">C7212DRAFT_345241</name>
</gene>
<evidence type="ECO:0000313" key="1">
    <source>
        <dbReference type="EMBL" id="PWW75746.1"/>
    </source>
</evidence>
<keyword evidence="2" id="KW-1185">Reference proteome</keyword>
<evidence type="ECO:0000313" key="2">
    <source>
        <dbReference type="Proteomes" id="UP000246991"/>
    </source>
</evidence>